<dbReference type="OrthoDB" id="10014883at2"/>
<accession>A0A1H0U4P8</accession>
<dbReference type="EMBL" id="FNJR01000006">
    <property type="protein sequence ID" value="SDP61139.1"/>
    <property type="molecule type" value="Genomic_DNA"/>
</dbReference>
<feature type="coiled-coil region" evidence="1">
    <location>
        <begin position="11"/>
        <end position="38"/>
    </location>
</feature>
<keyword evidence="3" id="KW-1185">Reference proteome</keyword>
<protein>
    <submittedName>
        <fullName evidence="2">Uncharacterized protein</fullName>
    </submittedName>
</protein>
<dbReference type="RefSeq" id="WP_092601187.1">
    <property type="nucleotide sequence ID" value="NZ_FNJR01000006.1"/>
</dbReference>
<keyword evidence="1" id="KW-0175">Coiled coil</keyword>
<evidence type="ECO:0000256" key="1">
    <source>
        <dbReference type="SAM" id="Coils"/>
    </source>
</evidence>
<organism evidence="2 3">
    <name type="scientific">Actinopolyspora xinjiangensis</name>
    <dbReference type="NCBI Taxonomy" id="405564"/>
    <lineage>
        <taxon>Bacteria</taxon>
        <taxon>Bacillati</taxon>
        <taxon>Actinomycetota</taxon>
        <taxon>Actinomycetes</taxon>
        <taxon>Actinopolysporales</taxon>
        <taxon>Actinopolysporaceae</taxon>
        <taxon>Actinopolyspora</taxon>
    </lineage>
</organism>
<dbReference type="AlphaFoldDB" id="A0A1H0U4P8"/>
<evidence type="ECO:0000313" key="2">
    <source>
        <dbReference type="EMBL" id="SDP61139.1"/>
    </source>
</evidence>
<reference evidence="3" key="1">
    <citation type="submission" date="2016-10" db="EMBL/GenBank/DDBJ databases">
        <authorList>
            <person name="Varghese N."/>
            <person name="Submissions S."/>
        </authorList>
    </citation>
    <scope>NUCLEOTIDE SEQUENCE [LARGE SCALE GENOMIC DNA]</scope>
    <source>
        <strain evidence="3">DSM 46732</strain>
    </source>
</reference>
<name>A0A1H0U4P8_9ACTN</name>
<dbReference type="STRING" id="405564.SAMN04487905_10647"/>
<dbReference type="Proteomes" id="UP000199497">
    <property type="component" value="Unassembled WGS sequence"/>
</dbReference>
<sequence>MTDHSPAERMVAQLQRRADDYAQIITELRRDLAELQATQRLTCDGSATCRATAHVEGCFATSVEDEQPAAVTVTLHDPDSEQGQEQVDEAGRTLAAEYGEETAYELYESLRNHYQETARAVLAALRGGGQ</sequence>
<gene>
    <name evidence="2" type="ORF">SAMN04487905_10647</name>
</gene>
<proteinExistence type="predicted"/>
<evidence type="ECO:0000313" key="3">
    <source>
        <dbReference type="Proteomes" id="UP000199497"/>
    </source>
</evidence>